<keyword evidence="4 7" id="KW-1133">Transmembrane helix</keyword>
<evidence type="ECO:0000256" key="7">
    <source>
        <dbReference type="SAM" id="Phobius"/>
    </source>
</evidence>
<name>A0A0G8EPH1_BACCE</name>
<evidence type="ECO:0000256" key="3">
    <source>
        <dbReference type="ARBA" id="ARBA00022692"/>
    </source>
</evidence>
<evidence type="ECO:0000256" key="5">
    <source>
        <dbReference type="ARBA" id="ARBA00023136"/>
    </source>
</evidence>
<organism evidence="10 11">
    <name type="scientific">Bacillus cereus</name>
    <dbReference type="NCBI Taxonomy" id="1396"/>
    <lineage>
        <taxon>Bacteria</taxon>
        <taxon>Bacillati</taxon>
        <taxon>Bacillota</taxon>
        <taxon>Bacilli</taxon>
        <taxon>Bacillales</taxon>
        <taxon>Bacillaceae</taxon>
        <taxon>Bacillus</taxon>
        <taxon>Bacillus cereus group</taxon>
    </lineage>
</organism>
<feature type="transmembrane region" description="Helical" evidence="7">
    <location>
        <begin position="724"/>
        <end position="743"/>
    </location>
</feature>
<dbReference type="AlphaFoldDB" id="A0A0G8EPH1"/>
<evidence type="ECO:0000256" key="2">
    <source>
        <dbReference type="ARBA" id="ARBA00022475"/>
    </source>
</evidence>
<dbReference type="GO" id="GO:0005886">
    <property type="term" value="C:plasma membrane"/>
    <property type="evidence" value="ECO:0007669"/>
    <property type="project" value="UniProtKB-SubCell"/>
</dbReference>
<keyword evidence="2" id="KW-1003">Cell membrane</keyword>
<evidence type="ECO:0000256" key="4">
    <source>
        <dbReference type="ARBA" id="ARBA00022989"/>
    </source>
</evidence>
<feature type="domain" description="ABC3 transporter permease C-terminal" evidence="8">
    <location>
        <begin position="729"/>
        <end position="842"/>
    </location>
</feature>
<evidence type="ECO:0000313" key="10">
    <source>
        <dbReference type="EMBL" id="KLA26146.1"/>
    </source>
</evidence>
<keyword evidence="5 7" id="KW-0472">Membrane</keyword>
<dbReference type="GO" id="GO:0022857">
    <property type="term" value="F:transmembrane transporter activity"/>
    <property type="evidence" value="ECO:0007669"/>
    <property type="project" value="TreeGrafter"/>
</dbReference>
<evidence type="ECO:0000256" key="6">
    <source>
        <dbReference type="ARBA" id="ARBA00038076"/>
    </source>
</evidence>
<feature type="domain" description="ABC3 transporter permease C-terminal" evidence="8">
    <location>
        <begin position="254"/>
        <end position="373"/>
    </location>
</feature>
<feature type="transmembrane region" description="Helical" evidence="7">
    <location>
        <begin position="484"/>
        <end position="504"/>
    </location>
</feature>
<feature type="transmembrane region" description="Helical" evidence="7">
    <location>
        <begin position="21"/>
        <end position="41"/>
    </location>
</feature>
<dbReference type="Pfam" id="PF12704">
    <property type="entry name" value="MacB_PCD"/>
    <property type="match status" value="2"/>
</dbReference>
<evidence type="ECO:0000259" key="9">
    <source>
        <dbReference type="Pfam" id="PF12704"/>
    </source>
</evidence>
<feature type="domain" description="MacB-like periplasmic core" evidence="9">
    <location>
        <begin position="17"/>
        <end position="224"/>
    </location>
</feature>
<gene>
    <name evidence="10" type="ORF">B4077_6036</name>
</gene>
<dbReference type="Proteomes" id="UP000035214">
    <property type="component" value="Unassembled WGS sequence"/>
</dbReference>
<dbReference type="PANTHER" id="PTHR30572:SF4">
    <property type="entry name" value="ABC TRANSPORTER PERMEASE YTRF"/>
    <property type="match status" value="1"/>
</dbReference>
<dbReference type="InterPro" id="IPR003838">
    <property type="entry name" value="ABC3_permease_C"/>
</dbReference>
<evidence type="ECO:0000313" key="11">
    <source>
        <dbReference type="Proteomes" id="UP000035214"/>
    </source>
</evidence>
<feature type="transmembrane region" description="Helical" evidence="7">
    <location>
        <begin position="295"/>
        <end position="321"/>
    </location>
</feature>
<keyword evidence="3 7" id="KW-0812">Transmembrane</keyword>
<reference evidence="10 11" key="1">
    <citation type="submission" date="2015-04" db="EMBL/GenBank/DDBJ databases">
        <title>Draft Genome Sequences of Eight Spore-Forming Food Isolates of Bacillus cereus Genome sequencing.</title>
        <authorList>
            <person name="Krawcyk A.O."/>
            <person name="de Jong A."/>
            <person name="Eijlander R.T."/>
            <person name="Berendsen E.M."/>
            <person name="Holsappel S."/>
            <person name="Wells-Bennik M."/>
            <person name="Kuipers O.P."/>
        </authorList>
    </citation>
    <scope>NUCLEOTIDE SEQUENCE [LARGE SCALE GENOMIC DNA]</scope>
    <source>
        <strain evidence="10 11">B4077</strain>
    </source>
</reference>
<feature type="transmembrane region" description="Helical" evidence="7">
    <location>
        <begin position="426"/>
        <end position="455"/>
    </location>
</feature>
<proteinExistence type="inferred from homology"/>
<feature type="transmembrane region" description="Helical" evidence="7">
    <location>
        <begin position="251"/>
        <end position="275"/>
    </location>
</feature>
<feature type="transmembrane region" description="Helical" evidence="7">
    <location>
        <begin position="817"/>
        <end position="835"/>
    </location>
</feature>
<dbReference type="EMBL" id="LCYI01000044">
    <property type="protein sequence ID" value="KLA26146.1"/>
    <property type="molecule type" value="Genomic_DNA"/>
</dbReference>
<sequence length="850" mass="94035">MLLKSALRSLARNRLRTFFTVFSILIGVASFFSMSMLVELVPRSIHESSKILLGGDVSVQSYLKPMDRETLISSIPKEEQKALTTSLLGQSMVKSDQKTTSLIVKGIETNHYPFFGDNLFPQIRTLHKDELLLSKNTADRLQVKIGDRVEIPNRSTGAMSSYKISGLVEGVQESYGDASIFGTAYLHLDQVQQLLNVPTGTINEALILLNENVNTTSFKKNIQKQLPQSSVIDVQDKELERQKDLRMLLPFLQLFSVLALGIAAITTSNTMKVIIASRTHDIAVMKSVGMKTKYIIRYFLLEAFWLAILGTVGGIVLGLLASVWLTSYLADVLSLPLHWGISWSVIFTTIIVGLIVTFVASWIPVKSGMRVSPLQMLRDTENTTVNYTLPFKKKFQLFIFICGILSIYVYNIAFTTNTNGNAIFKWFLAFLLTNAVLLFIFAFIRFIGFIYSLLFKLIGAMKNIMPQTLFLALHNMATTSKRSGLLAVTLTIGVVSVVSSHVFADNLIESVQGQLEKEAMGNLLITSSIHDEEKVEKQLNSIKDIKGWKKGYQLDGRLQNINGVEAASIFMKNIKDDKFFSSTKISIEGVDTSLNSRAYTIAEGRDLALSDAKGKKAVLLDSYKKLGMKIGDTVDIQIGNELVNCKIIGFFKSGVVKTVGIRIPTETLATYGKPSRITYSLDSDPQKNNAILKKLNERLPSSAMAYSIAATAIDSLQYIIQMQIAFFSIVVLFAFLTAVLIIGNQVVIRLMQQTRDVAILKTVGMSSSNLMKSILLENTIISLSAGLVGAGIALAFSGIILHFLFQMPMKIDMTWSILGILLSVITTIIVVWIAAKQSLSAKPIHLLQNK</sequence>
<protein>
    <submittedName>
        <fullName evidence="10">Uncharacterized protein</fullName>
    </submittedName>
</protein>
<dbReference type="PANTHER" id="PTHR30572">
    <property type="entry name" value="MEMBRANE COMPONENT OF TRANSPORTER-RELATED"/>
    <property type="match status" value="1"/>
</dbReference>
<feature type="domain" description="MacB-like periplasmic core" evidence="9">
    <location>
        <begin position="483"/>
        <end position="669"/>
    </location>
</feature>
<evidence type="ECO:0000256" key="1">
    <source>
        <dbReference type="ARBA" id="ARBA00004651"/>
    </source>
</evidence>
<dbReference type="InterPro" id="IPR050250">
    <property type="entry name" value="Macrolide_Exporter_MacB"/>
</dbReference>
<evidence type="ECO:0000259" key="8">
    <source>
        <dbReference type="Pfam" id="PF02687"/>
    </source>
</evidence>
<comment type="subcellular location">
    <subcellularLocation>
        <location evidence="1">Cell membrane</location>
        <topology evidence="1">Multi-pass membrane protein</topology>
    </subcellularLocation>
</comment>
<feature type="transmembrane region" description="Helical" evidence="7">
    <location>
        <begin position="341"/>
        <end position="363"/>
    </location>
</feature>
<accession>A0A0G8EPH1</accession>
<feature type="transmembrane region" description="Helical" evidence="7">
    <location>
        <begin position="395"/>
        <end position="414"/>
    </location>
</feature>
<dbReference type="Pfam" id="PF02687">
    <property type="entry name" value="FtsX"/>
    <property type="match status" value="2"/>
</dbReference>
<dbReference type="InterPro" id="IPR025857">
    <property type="entry name" value="MacB_PCD"/>
</dbReference>
<comment type="similarity">
    <text evidence="6">Belongs to the ABC-4 integral membrane protein family.</text>
</comment>
<feature type="transmembrane region" description="Helical" evidence="7">
    <location>
        <begin position="780"/>
        <end position="805"/>
    </location>
</feature>
<dbReference type="PATRIC" id="fig|1396.428.peg.6211"/>
<comment type="caution">
    <text evidence="10">The sequence shown here is derived from an EMBL/GenBank/DDBJ whole genome shotgun (WGS) entry which is preliminary data.</text>
</comment>
<dbReference type="RefSeq" id="WP_046956003.1">
    <property type="nucleotide sequence ID" value="NZ_LCYI01000044.1"/>
</dbReference>